<feature type="compositionally biased region" description="Polar residues" evidence="1">
    <location>
        <begin position="68"/>
        <end position="80"/>
    </location>
</feature>
<evidence type="ECO:0000313" key="4">
    <source>
        <dbReference type="Proteomes" id="UP001620626"/>
    </source>
</evidence>
<reference evidence="3 4" key="1">
    <citation type="submission" date="2024-10" db="EMBL/GenBank/DDBJ databases">
        <authorList>
            <person name="Kim D."/>
        </authorList>
    </citation>
    <scope>NUCLEOTIDE SEQUENCE [LARGE SCALE GENOMIC DNA]</scope>
    <source>
        <strain evidence="3">BH-2024</strain>
    </source>
</reference>
<dbReference type="EMBL" id="JBICBT010001037">
    <property type="protein sequence ID" value="KAL3086627.1"/>
    <property type="molecule type" value="Genomic_DNA"/>
</dbReference>
<keyword evidence="4" id="KW-1185">Reference proteome</keyword>
<accession>A0ABD2J7R9</accession>
<feature type="chain" id="PRO_5044894703" description="Secreted protein" evidence="2">
    <location>
        <begin position="19"/>
        <end position="154"/>
    </location>
</feature>
<dbReference type="Proteomes" id="UP001620626">
    <property type="component" value="Unassembled WGS sequence"/>
</dbReference>
<dbReference type="AlphaFoldDB" id="A0ABD2J7R9"/>
<keyword evidence="2" id="KW-0732">Signal</keyword>
<evidence type="ECO:0000313" key="3">
    <source>
        <dbReference type="EMBL" id="KAL3086627.1"/>
    </source>
</evidence>
<organism evidence="3 4">
    <name type="scientific">Heterodera trifolii</name>
    <dbReference type="NCBI Taxonomy" id="157864"/>
    <lineage>
        <taxon>Eukaryota</taxon>
        <taxon>Metazoa</taxon>
        <taxon>Ecdysozoa</taxon>
        <taxon>Nematoda</taxon>
        <taxon>Chromadorea</taxon>
        <taxon>Rhabditida</taxon>
        <taxon>Tylenchina</taxon>
        <taxon>Tylenchomorpha</taxon>
        <taxon>Tylenchoidea</taxon>
        <taxon>Heteroderidae</taxon>
        <taxon>Heteroderinae</taxon>
        <taxon>Heterodera</taxon>
    </lineage>
</organism>
<evidence type="ECO:0008006" key="5">
    <source>
        <dbReference type="Google" id="ProtNLM"/>
    </source>
</evidence>
<proteinExistence type="predicted"/>
<evidence type="ECO:0000256" key="1">
    <source>
        <dbReference type="SAM" id="MobiDB-lite"/>
    </source>
</evidence>
<protein>
    <recommendedName>
        <fullName evidence="5">Secreted protein</fullName>
    </recommendedName>
</protein>
<sequence length="154" mass="16450">MPWGVVPLPLCLCLGTNAIALEKFVAFQLKWAKPSQFGPGRKERAKGGKMAANDRPKTDEERKDLAAPQQNKRNQSVSHLSSPIVPLYGLEKRTLPPAFCTTNILPPSSGGWDDGPDGGEGRVEGKGGNSTAERINPSVPLIEGSISSFVIKAT</sequence>
<feature type="compositionally biased region" description="Basic and acidic residues" evidence="1">
    <location>
        <begin position="40"/>
        <end position="65"/>
    </location>
</feature>
<feature type="region of interest" description="Disordered" evidence="1">
    <location>
        <begin position="36"/>
        <end position="80"/>
    </location>
</feature>
<evidence type="ECO:0000256" key="2">
    <source>
        <dbReference type="SAM" id="SignalP"/>
    </source>
</evidence>
<name>A0ABD2J7R9_9BILA</name>
<gene>
    <name evidence="3" type="ORF">niasHT_037753</name>
</gene>
<feature type="region of interest" description="Disordered" evidence="1">
    <location>
        <begin position="102"/>
        <end position="135"/>
    </location>
</feature>
<feature type="signal peptide" evidence="2">
    <location>
        <begin position="1"/>
        <end position="18"/>
    </location>
</feature>
<comment type="caution">
    <text evidence="3">The sequence shown here is derived from an EMBL/GenBank/DDBJ whole genome shotgun (WGS) entry which is preliminary data.</text>
</comment>